<comment type="caution">
    <text evidence="2">The sequence shown here is derived from an EMBL/GenBank/DDBJ whole genome shotgun (WGS) entry which is preliminary data.</text>
</comment>
<gene>
    <name evidence="2" type="ORF">BGZ65_007886</name>
</gene>
<dbReference type="OrthoDB" id="2387105at2759"/>
<reference evidence="2" key="1">
    <citation type="journal article" date="2020" name="Fungal Divers.">
        <title>Resolving the Mortierellaceae phylogeny through synthesis of multi-gene phylogenetics and phylogenomics.</title>
        <authorList>
            <person name="Vandepol N."/>
            <person name="Liber J."/>
            <person name="Desiro A."/>
            <person name="Na H."/>
            <person name="Kennedy M."/>
            <person name="Barry K."/>
            <person name="Grigoriev I.V."/>
            <person name="Miller A.N."/>
            <person name="O'Donnell K."/>
            <person name="Stajich J.E."/>
            <person name="Bonito G."/>
        </authorList>
    </citation>
    <scope>NUCLEOTIDE SEQUENCE</scope>
    <source>
        <strain evidence="2">MES-2147</strain>
    </source>
</reference>
<dbReference type="AlphaFoldDB" id="A0A9P6M856"/>
<organism evidence="2 3">
    <name type="scientific">Modicella reniformis</name>
    <dbReference type="NCBI Taxonomy" id="1440133"/>
    <lineage>
        <taxon>Eukaryota</taxon>
        <taxon>Fungi</taxon>
        <taxon>Fungi incertae sedis</taxon>
        <taxon>Mucoromycota</taxon>
        <taxon>Mortierellomycotina</taxon>
        <taxon>Mortierellomycetes</taxon>
        <taxon>Mortierellales</taxon>
        <taxon>Mortierellaceae</taxon>
        <taxon>Modicella</taxon>
    </lineage>
</organism>
<keyword evidence="1" id="KW-0732">Signal</keyword>
<dbReference type="Gene3D" id="2.60.40.10">
    <property type="entry name" value="Immunoglobulins"/>
    <property type="match status" value="1"/>
</dbReference>
<keyword evidence="3" id="KW-1185">Reference proteome</keyword>
<feature type="chain" id="PRO_5040113021" evidence="1">
    <location>
        <begin position="17"/>
        <end position="535"/>
    </location>
</feature>
<evidence type="ECO:0000256" key="1">
    <source>
        <dbReference type="SAM" id="SignalP"/>
    </source>
</evidence>
<dbReference type="InterPro" id="IPR013783">
    <property type="entry name" value="Ig-like_fold"/>
</dbReference>
<dbReference type="PANTHER" id="PTHR40050">
    <property type="entry name" value="INNER SPORE COAT PROTEIN H"/>
    <property type="match status" value="1"/>
</dbReference>
<sequence>MRHCFAILALAAVAQAAQVNFRVVAPGATTVQVSVNGQVYPLTAADPTIPYFTGSGETGAGTKYKYVAGGVTETFDRTLPAGSDTKNDFFNRPVTYADIPELPWPIEDRPQWTRSGPKQALFDINYIPTIFINGNAAEMDPVIKSAAGTNMTVSLTYILANEVKTFKGVSFGIHGAGKKKNNSKQSWNWKLPTGETIANRNFFKLRHMEEDPTQIREKLWVDISRAMGTYANEAIMARLFINNEGYGTFNMLDDIKEYSYPLAMFYDGKPPAQMGALFDGASGASFQYFPAGDGYYSWVMNPASPEGPPAIGPFCQQWNTTNKANDAAIAEIDKQLELDMFMRFMVLEYLTGHWDGYWEMQTNDGLYRDPTDNNKWYYLGQDFDGTFGVNIPSADPTFVEWSYTQYPTAFPAAVLINGLLENPTRRATFGKYLTKTVEVLFNNVTLTNRILKYHAFIQPDVAWDRTIVQKSPGIDFKWSFAQTTENLWNGVQGAGIPSGGAGFGLIEWIVRKSNAVAKEFSITITTIPVGPPTDP</sequence>
<name>A0A9P6M856_9FUNG</name>
<dbReference type="Pfam" id="PF08757">
    <property type="entry name" value="CotH"/>
    <property type="match status" value="1"/>
</dbReference>
<dbReference type="SUPFAM" id="SSF81296">
    <property type="entry name" value="E set domains"/>
    <property type="match status" value="1"/>
</dbReference>
<dbReference type="EMBL" id="JAAAHW010004270">
    <property type="protein sequence ID" value="KAF9976315.1"/>
    <property type="molecule type" value="Genomic_DNA"/>
</dbReference>
<dbReference type="Proteomes" id="UP000749646">
    <property type="component" value="Unassembled WGS sequence"/>
</dbReference>
<feature type="signal peptide" evidence="1">
    <location>
        <begin position="1"/>
        <end position="16"/>
    </location>
</feature>
<evidence type="ECO:0000313" key="3">
    <source>
        <dbReference type="Proteomes" id="UP000749646"/>
    </source>
</evidence>
<protein>
    <submittedName>
        <fullName evidence="2">Uncharacterized protein</fullName>
    </submittedName>
</protein>
<evidence type="ECO:0000313" key="2">
    <source>
        <dbReference type="EMBL" id="KAF9976315.1"/>
    </source>
</evidence>
<feature type="non-terminal residue" evidence="2">
    <location>
        <position position="535"/>
    </location>
</feature>
<proteinExistence type="predicted"/>
<accession>A0A9P6M856</accession>
<dbReference type="InterPro" id="IPR014867">
    <property type="entry name" value="Spore_coat_CotH_CotH2/3/7"/>
</dbReference>
<dbReference type="InterPro" id="IPR014756">
    <property type="entry name" value="Ig_E-set"/>
</dbReference>
<dbReference type="PANTHER" id="PTHR40050:SF1">
    <property type="entry name" value="INNER SPORE COAT PROTEIN H"/>
    <property type="match status" value="1"/>
</dbReference>